<keyword evidence="8" id="KW-0804">Transcription</keyword>
<evidence type="ECO:0000313" key="15">
    <source>
        <dbReference type="EMBL" id="KAK3757423.1"/>
    </source>
</evidence>
<dbReference type="Pfam" id="PF00046">
    <property type="entry name" value="Homeodomain"/>
    <property type="match status" value="1"/>
</dbReference>
<feature type="domain" description="Paired" evidence="14">
    <location>
        <begin position="1"/>
        <end position="132"/>
    </location>
</feature>
<dbReference type="InterPro" id="IPR043565">
    <property type="entry name" value="PAX_fam"/>
</dbReference>
<evidence type="ECO:0000313" key="16">
    <source>
        <dbReference type="Proteomes" id="UP001283361"/>
    </source>
</evidence>
<keyword evidence="5" id="KW-0805">Transcription regulation</keyword>
<dbReference type="GO" id="GO:0005634">
    <property type="term" value="C:nucleus"/>
    <property type="evidence" value="ECO:0007669"/>
    <property type="project" value="UniProtKB-SubCell"/>
</dbReference>
<evidence type="ECO:0000256" key="3">
    <source>
        <dbReference type="ARBA" id="ARBA00022473"/>
    </source>
</evidence>
<evidence type="ECO:0000259" key="14">
    <source>
        <dbReference type="PROSITE" id="PS51057"/>
    </source>
</evidence>
<evidence type="ECO:0000256" key="6">
    <source>
        <dbReference type="ARBA" id="ARBA00023125"/>
    </source>
</evidence>
<name>A0AAE1D5P8_9GAST</name>
<dbReference type="EMBL" id="JAWDGP010005367">
    <property type="protein sequence ID" value="KAK3757423.1"/>
    <property type="molecule type" value="Genomic_DNA"/>
</dbReference>
<dbReference type="Pfam" id="PF00292">
    <property type="entry name" value="PAX"/>
    <property type="match status" value="1"/>
</dbReference>
<evidence type="ECO:0000256" key="5">
    <source>
        <dbReference type="ARBA" id="ARBA00023015"/>
    </source>
</evidence>
<dbReference type="GO" id="GO:0000978">
    <property type="term" value="F:RNA polymerase II cis-regulatory region sequence-specific DNA binding"/>
    <property type="evidence" value="ECO:0007669"/>
    <property type="project" value="TreeGrafter"/>
</dbReference>
<evidence type="ECO:0000256" key="10">
    <source>
        <dbReference type="PROSITE-ProRule" id="PRU00108"/>
    </source>
</evidence>
<keyword evidence="9 10" id="KW-0539">Nucleus</keyword>
<dbReference type="InterPro" id="IPR036388">
    <property type="entry name" value="WH-like_DNA-bd_sf"/>
</dbReference>
<evidence type="ECO:0000256" key="11">
    <source>
        <dbReference type="RuleBase" id="RU000682"/>
    </source>
</evidence>
<gene>
    <name evidence="15" type="ORF">RRG08_008360</name>
</gene>
<protein>
    <recommendedName>
        <fullName evidence="17">Paired box protein Pax-6</fullName>
    </recommendedName>
</protein>
<dbReference type="InterPro" id="IPR009057">
    <property type="entry name" value="Homeodomain-like_sf"/>
</dbReference>
<evidence type="ECO:0000256" key="12">
    <source>
        <dbReference type="SAM" id="MobiDB-lite"/>
    </source>
</evidence>
<accession>A0AAE1D5P8</accession>
<dbReference type="PROSITE" id="PS51057">
    <property type="entry name" value="PAIRED_2"/>
    <property type="match status" value="1"/>
</dbReference>
<dbReference type="Gene3D" id="1.10.10.10">
    <property type="entry name" value="Winged helix-like DNA-binding domain superfamily/Winged helix DNA-binding domain"/>
    <property type="match status" value="1"/>
</dbReference>
<proteinExistence type="inferred from homology"/>
<dbReference type="AlphaFoldDB" id="A0AAE1D5P8"/>
<dbReference type="CDD" id="cd00086">
    <property type="entry name" value="homeodomain"/>
    <property type="match status" value="1"/>
</dbReference>
<evidence type="ECO:0000256" key="7">
    <source>
        <dbReference type="ARBA" id="ARBA00023155"/>
    </source>
</evidence>
<organism evidence="15 16">
    <name type="scientific">Elysia crispata</name>
    <name type="common">lettuce slug</name>
    <dbReference type="NCBI Taxonomy" id="231223"/>
    <lineage>
        <taxon>Eukaryota</taxon>
        <taxon>Metazoa</taxon>
        <taxon>Spiralia</taxon>
        <taxon>Lophotrochozoa</taxon>
        <taxon>Mollusca</taxon>
        <taxon>Gastropoda</taxon>
        <taxon>Heterobranchia</taxon>
        <taxon>Euthyneura</taxon>
        <taxon>Panpulmonata</taxon>
        <taxon>Sacoglossa</taxon>
        <taxon>Placobranchoidea</taxon>
        <taxon>Plakobranchidae</taxon>
        <taxon>Elysia</taxon>
    </lineage>
</organism>
<feature type="region of interest" description="Disordered" evidence="12">
    <location>
        <begin position="424"/>
        <end position="571"/>
    </location>
</feature>
<feature type="compositionally biased region" description="Low complexity" evidence="12">
    <location>
        <begin position="486"/>
        <end position="523"/>
    </location>
</feature>
<evidence type="ECO:0000256" key="2">
    <source>
        <dbReference type="ARBA" id="ARBA00005733"/>
    </source>
</evidence>
<comment type="caution">
    <text evidence="15">The sequence shown here is derived from an EMBL/GenBank/DDBJ whole genome shotgun (WGS) entry which is preliminary data.</text>
</comment>
<dbReference type="SMART" id="SM00351">
    <property type="entry name" value="PAX"/>
    <property type="match status" value="1"/>
</dbReference>
<evidence type="ECO:0000256" key="4">
    <source>
        <dbReference type="ARBA" id="ARBA00022724"/>
    </source>
</evidence>
<dbReference type="FunFam" id="1.10.10.60:FF:000307">
    <property type="entry name" value="Eyegone, isoform A"/>
    <property type="match status" value="1"/>
</dbReference>
<comment type="similarity">
    <text evidence="2">Belongs to the paired homeobox family.</text>
</comment>
<dbReference type="Proteomes" id="UP001283361">
    <property type="component" value="Unassembled WGS sequence"/>
</dbReference>
<dbReference type="SUPFAM" id="SSF46689">
    <property type="entry name" value="Homeodomain-like"/>
    <property type="match status" value="2"/>
</dbReference>
<dbReference type="PROSITE" id="PS50071">
    <property type="entry name" value="HOMEOBOX_2"/>
    <property type="match status" value="1"/>
</dbReference>
<keyword evidence="6 10" id="KW-0238">DNA-binding</keyword>
<dbReference type="InterPro" id="IPR017970">
    <property type="entry name" value="Homeobox_CS"/>
</dbReference>
<keyword evidence="3" id="KW-0217">Developmental protein</keyword>
<evidence type="ECO:0008006" key="17">
    <source>
        <dbReference type="Google" id="ProtNLM"/>
    </source>
</evidence>
<keyword evidence="7 10" id="KW-0371">Homeobox</keyword>
<evidence type="ECO:0000256" key="1">
    <source>
        <dbReference type="ARBA" id="ARBA00004123"/>
    </source>
</evidence>
<sequence>MDDNPLMLPYPRPLPALPRAAPLLNFPVPPAPQALPPGPVGGDTVAQGLATRDCLQRVWNRLYDPLSFRCSTIGGSKPKVATPSVVCKIEQFKNDNPTMFAWEIRDKLLAEGICNHSNVPSVSSINRILRNRAAERAANEYAKVASQVLQPLYTSWWAGAAPPTSASTPLAPPKTSLTPPPTPLIPHAGYRPAPSYGGPCINAAGQVPSSTPLEMMAAAAAGMTPPLPLSRANFSSPCSVPVAVYTNGISAAEAEEERGKMDSPDSDGAINISDPYLDCDGVQKLRRNRTTFSPSQLEVLEREFVKTHYPGVTTREVLASKTGLSEARVQVWFSNRRAKWRRHQRLKLLQSTNPFALHYPPSMQHAMAEVAEREPMGRPRLRHVEEHVDPTGHSPGTPVAPPGFPVYLRYPRIPYDMAPPTSGFGHDVHNNNSISSGCSNHTPSPPPLSLRITPSPPPRASPEHPSISTTPTTSSPEFQTIHASYSTSPHPAASAVSPPLKSPSSYPISSSSSTSSTTAAIATPKEKRAKPSFSISEHAAFRPEPRPSPDARQLGTGQAREEEEVQEDSETRCLIISHVSTASDSLHV</sequence>
<feature type="compositionally biased region" description="Basic and acidic residues" evidence="12">
    <location>
        <begin position="539"/>
        <end position="549"/>
    </location>
</feature>
<keyword evidence="4" id="KW-0563">Paired box</keyword>
<keyword evidence="16" id="KW-1185">Reference proteome</keyword>
<feature type="compositionally biased region" description="Low complexity" evidence="12">
    <location>
        <begin position="463"/>
        <end position="476"/>
    </location>
</feature>
<comment type="subcellular location">
    <subcellularLocation>
        <location evidence="1 10 11">Nucleus</location>
    </subcellularLocation>
</comment>
<dbReference type="SMART" id="SM00389">
    <property type="entry name" value="HOX"/>
    <property type="match status" value="1"/>
</dbReference>
<feature type="DNA-binding region" description="Homeobox" evidence="10">
    <location>
        <begin position="285"/>
        <end position="344"/>
    </location>
</feature>
<reference evidence="15" key="1">
    <citation type="journal article" date="2023" name="G3 (Bethesda)">
        <title>A reference genome for the long-term kleptoplast-retaining sea slug Elysia crispata morphotype clarki.</title>
        <authorList>
            <person name="Eastman K.E."/>
            <person name="Pendleton A.L."/>
            <person name="Shaikh M.A."/>
            <person name="Suttiyut T."/>
            <person name="Ogas R."/>
            <person name="Tomko P."/>
            <person name="Gavelis G."/>
            <person name="Widhalm J.R."/>
            <person name="Wisecaver J.H."/>
        </authorList>
    </citation>
    <scope>NUCLEOTIDE SEQUENCE</scope>
    <source>
        <strain evidence="15">ECLA1</strain>
    </source>
</reference>
<evidence type="ECO:0000256" key="9">
    <source>
        <dbReference type="ARBA" id="ARBA00023242"/>
    </source>
</evidence>
<dbReference type="GO" id="GO:0000981">
    <property type="term" value="F:DNA-binding transcription factor activity, RNA polymerase II-specific"/>
    <property type="evidence" value="ECO:0007669"/>
    <property type="project" value="InterPro"/>
</dbReference>
<feature type="compositionally biased region" description="Pro residues" evidence="12">
    <location>
        <begin position="443"/>
        <end position="460"/>
    </location>
</feature>
<dbReference type="InterPro" id="IPR001523">
    <property type="entry name" value="Paired_dom"/>
</dbReference>
<dbReference type="FunFam" id="1.10.10.10:FF:000003">
    <property type="entry name" value="Paired box protein Pax-6"/>
    <property type="match status" value="1"/>
</dbReference>
<dbReference type="Gene3D" id="1.10.10.60">
    <property type="entry name" value="Homeodomain-like"/>
    <property type="match status" value="1"/>
</dbReference>
<dbReference type="PANTHER" id="PTHR45636">
    <property type="entry name" value="PAIRED BOX PROTEIN PAX-6-RELATED-RELATED"/>
    <property type="match status" value="1"/>
</dbReference>
<evidence type="ECO:0000259" key="13">
    <source>
        <dbReference type="PROSITE" id="PS50071"/>
    </source>
</evidence>
<feature type="compositionally biased region" description="Polar residues" evidence="12">
    <location>
        <begin position="430"/>
        <end position="442"/>
    </location>
</feature>
<dbReference type="InterPro" id="IPR001356">
    <property type="entry name" value="HD"/>
</dbReference>
<evidence type="ECO:0000256" key="8">
    <source>
        <dbReference type="ARBA" id="ARBA00023163"/>
    </source>
</evidence>
<dbReference type="PROSITE" id="PS00027">
    <property type="entry name" value="HOMEOBOX_1"/>
    <property type="match status" value="1"/>
</dbReference>
<feature type="domain" description="Homeobox" evidence="13">
    <location>
        <begin position="283"/>
        <end position="343"/>
    </location>
</feature>